<evidence type="ECO:0000313" key="2">
    <source>
        <dbReference type="EMBL" id="MBA0692516.1"/>
    </source>
</evidence>
<dbReference type="EMBL" id="JABFAA010000009">
    <property type="protein sequence ID" value="MBA0692516.1"/>
    <property type="molecule type" value="Genomic_DNA"/>
</dbReference>
<accession>A0A7J8XYX4</accession>
<reference evidence="2 3" key="1">
    <citation type="journal article" date="2019" name="Genome Biol. Evol.">
        <title>Insights into the evolution of the New World diploid cottons (Gossypium, subgenus Houzingenia) based on genome sequencing.</title>
        <authorList>
            <person name="Grover C.E."/>
            <person name="Arick M.A. 2nd"/>
            <person name="Thrash A."/>
            <person name="Conover J.L."/>
            <person name="Sanders W.S."/>
            <person name="Peterson D.G."/>
            <person name="Frelichowski J.E."/>
            <person name="Scheffler J.A."/>
            <person name="Scheffler B.E."/>
            <person name="Wendel J.F."/>
        </authorList>
    </citation>
    <scope>NUCLEOTIDE SEQUENCE [LARGE SCALE GENOMIC DNA]</scope>
    <source>
        <strain evidence="2">185</strain>
        <tissue evidence="2">Leaf</tissue>
    </source>
</reference>
<gene>
    <name evidence="2" type="ORF">Goari_010070</name>
</gene>
<dbReference type="PANTHER" id="PTHR33463:SF117">
    <property type="entry name" value="CC-NBS-LRR RESISTANCE PROTEIN"/>
    <property type="match status" value="1"/>
</dbReference>
<keyword evidence="1" id="KW-0611">Plant defense</keyword>
<evidence type="ECO:0000256" key="1">
    <source>
        <dbReference type="ARBA" id="ARBA00022821"/>
    </source>
</evidence>
<comment type="caution">
    <text evidence="2">The sequence shown here is derived from an EMBL/GenBank/DDBJ whole genome shotgun (WGS) entry which is preliminary data.</text>
</comment>
<proteinExistence type="predicted"/>
<organism evidence="2 3">
    <name type="scientific">Gossypium aridum</name>
    <name type="common">American cotton</name>
    <name type="synonym">Erioxylum aridum</name>
    <dbReference type="NCBI Taxonomy" id="34290"/>
    <lineage>
        <taxon>Eukaryota</taxon>
        <taxon>Viridiplantae</taxon>
        <taxon>Streptophyta</taxon>
        <taxon>Embryophyta</taxon>
        <taxon>Tracheophyta</taxon>
        <taxon>Spermatophyta</taxon>
        <taxon>Magnoliopsida</taxon>
        <taxon>eudicotyledons</taxon>
        <taxon>Gunneridae</taxon>
        <taxon>Pentapetalae</taxon>
        <taxon>rosids</taxon>
        <taxon>malvids</taxon>
        <taxon>Malvales</taxon>
        <taxon>Malvaceae</taxon>
        <taxon>Malvoideae</taxon>
        <taxon>Gossypium</taxon>
    </lineage>
</organism>
<evidence type="ECO:0000313" key="3">
    <source>
        <dbReference type="Proteomes" id="UP000593577"/>
    </source>
</evidence>
<dbReference type="PANTHER" id="PTHR33463">
    <property type="entry name" value="NB-ARC DOMAIN-CONTAINING PROTEIN-RELATED"/>
    <property type="match status" value="1"/>
</dbReference>
<dbReference type="InterPro" id="IPR050905">
    <property type="entry name" value="Plant_NBS-LRR"/>
</dbReference>
<dbReference type="Proteomes" id="UP000593577">
    <property type="component" value="Unassembled WGS sequence"/>
</dbReference>
<dbReference type="AlphaFoldDB" id="A0A7J8XYX4"/>
<name>A0A7J8XYX4_GOSAI</name>
<protein>
    <submittedName>
        <fullName evidence="2">Uncharacterized protein</fullName>
    </submittedName>
</protein>
<keyword evidence="3" id="KW-1185">Reference proteome</keyword>
<sequence length="167" mass="18995">MYVSLHDVVLDMARWIASKENSGLKILFLDNYDSKTLIACLDLKVLHIRRASGCNNLFSLNVLSSFPDLRVLQVEEFIEMKMPAQPISLQILGEVRLKSCDKLKCLFSSCLAQSLVHLEAPVICYYEELEEIIEDMEVHEEILSNITTQSSLCLPSLKTLKIEGAWF</sequence>